<gene>
    <name evidence="4" type="ORF">OTU49_003128</name>
</gene>
<evidence type="ECO:0000313" key="5">
    <source>
        <dbReference type="Proteomes" id="UP001445076"/>
    </source>
</evidence>
<dbReference type="SUPFAM" id="SSF140361">
    <property type="entry name" value="MIT domain-like"/>
    <property type="match status" value="1"/>
</dbReference>
<evidence type="ECO:0000256" key="1">
    <source>
        <dbReference type="SAM" id="Coils"/>
    </source>
</evidence>
<feature type="coiled-coil region" evidence="1">
    <location>
        <begin position="261"/>
        <end position="295"/>
    </location>
</feature>
<name>A0AAW0XJS2_CHEQU</name>
<keyword evidence="5" id="KW-1185">Reference proteome</keyword>
<dbReference type="Pfam" id="PF17169">
    <property type="entry name" value="NRBF2_MIT"/>
    <property type="match status" value="1"/>
</dbReference>
<accession>A0AAW0XJS2</accession>
<dbReference type="GO" id="GO:0006914">
    <property type="term" value="P:autophagy"/>
    <property type="evidence" value="ECO:0007669"/>
    <property type="project" value="InterPro"/>
</dbReference>
<feature type="region of interest" description="Disordered" evidence="2">
    <location>
        <begin position="166"/>
        <end position="186"/>
    </location>
</feature>
<dbReference type="InterPro" id="IPR039679">
    <property type="entry name" value="NRBF2"/>
</dbReference>
<evidence type="ECO:0000259" key="3">
    <source>
        <dbReference type="Pfam" id="PF17169"/>
    </source>
</evidence>
<dbReference type="Proteomes" id="UP001445076">
    <property type="component" value="Unassembled WGS sequence"/>
</dbReference>
<evidence type="ECO:0000256" key="2">
    <source>
        <dbReference type="SAM" id="MobiDB-lite"/>
    </source>
</evidence>
<reference evidence="4 5" key="1">
    <citation type="journal article" date="2024" name="BMC Genomics">
        <title>Genome assembly of redclaw crayfish (Cherax quadricarinatus) provides insights into its immune adaptation and hypoxia tolerance.</title>
        <authorList>
            <person name="Liu Z."/>
            <person name="Zheng J."/>
            <person name="Li H."/>
            <person name="Fang K."/>
            <person name="Wang S."/>
            <person name="He J."/>
            <person name="Zhou D."/>
            <person name="Weng S."/>
            <person name="Chi M."/>
            <person name="Gu Z."/>
            <person name="He J."/>
            <person name="Li F."/>
            <person name="Wang M."/>
        </authorList>
    </citation>
    <scope>NUCLEOTIDE SEQUENCE [LARGE SCALE GENOMIC DNA]</scope>
    <source>
        <strain evidence="4">ZL_2023a</strain>
    </source>
</reference>
<proteinExistence type="predicted"/>
<keyword evidence="1" id="KW-0175">Coiled coil</keyword>
<feature type="domain" description="Nuclear receptor-binding factor 2 MIT" evidence="3">
    <location>
        <begin position="22"/>
        <end position="93"/>
    </location>
</feature>
<dbReference type="EMBL" id="JARKIK010000034">
    <property type="protein sequence ID" value="KAK8740253.1"/>
    <property type="molecule type" value="Genomic_DNA"/>
</dbReference>
<evidence type="ECO:0000313" key="4">
    <source>
        <dbReference type="EMBL" id="KAK8740253.1"/>
    </source>
</evidence>
<dbReference type="PANTHER" id="PTHR14964:SF2">
    <property type="entry name" value="NUCLEAR RECEPTOR-BINDING FACTOR 2"/>
    <property type="match status" value="1"/>
</dbReference>
<dbReference type="InterPro" id="IPR033393">
    <property type="entry name" value="NRBF2_MIT"/>
</dbReference>
<sequence>MADYRFSSFCKYGLAVLGMDSSPLNQAHREQRCAESCRRSGRLEEAAACHGRAAELLTKALSLTVTPLARQSIILQHCFHIRQQELLKFRSKQFEKYVKAMENHRVKMGSAAGSSGGALGAASRELYSNYQHVGKKAQALSMEMTKNTEKFDSLLILLITDEDDARKEDVTETKPKKSVQEKEGELGDMKETLREAETIMVQTMEEAGTVYSEKVTQNETAKSEEISIGIKKEKDVLVIVEELRTLRDHQADLISQLMTELSYMEKENTLLKSQVRELQSKCDQYENERRRMRAMADSSCSPFVFSPLSELSPDPPGVPDLAPLEMPPLDFMENFEQES</sequence>
<dbReference type="Gene3D" id="1.20.58.80">
    <property type="entry name" value="Phosphotransferase system, lactose/cellobiose-type IIA subunit"/>
    <property type="match status" value="1"/>
</dbReference>
<comment type="caution">
    <text evidence="4">The sequence shown here is derived from an EMBL/GenBank/DDBJ whole genome shotgun (WGS) entry which is preliminary data.</text>
</comment>
<dbReference type="PANTHER" id="PTHR14964">
    <property type="entry name" value="NUCLEAR RECEPTOR BINDING FACTOR 2"/>
    <property type="match status" value="1"/>
</dbReference>
<dbReference type="AlphaFoldDB" id="A0AAW0XJS2"/>
<protein>
    <recommendedName>
        <fullName evidence="3">Nuclear receptor-binding factor 2 MIT domain-containing protein</fullName>
    </recommendedName>
</protein>
<organism evidence="4 5">
    <name type="scientific">Cherax quadricarinatus</name>
    <name type="common">Australian red claw crayfish</name>
    <dbReference type="NCBI Taxonomy" id="27406"/>
    <lineage>
        <taxon>Eukaryota</taxon>
        <taxon>Metazoa</taxon>
        <taxon>Ecdysozoa</taxon>
        <taxon>Arthropoda</taxon>
        <taxon>Crustacea</taxon>
        <taxon>Multicrustacea</taxon>
        <taxon>Malacostraca</taxon>
        <taxon>Eumalacostraca</taxon>
        <taxon>Eucarida</taxon>
        <taxon>Decapoda</taxon>
        <taxon>Pleocyemata</taxon>
        <taxon>Astacidea</taxon>
        <taxon>Parastacoidea</taxon>
        <taxon>Parastacidae</taxon>
        <taxon>Cherax</taxon>
    </lineage>
</organism>